<dbReference type="GO" id="GO:0005524">
    <property type="term" value="F:ATP binding"/>
    <property type="evidence" value="ECO:0007669"/>
    <property type="project" value="UniProtKB-KW"/>
</dbReference>
<keyword evidence="4" id="KW-0648">Protein biosynthesis</keyword>
<proteinExistence type="predicted"/>
<evidence type="ECO:0000313" key="8">
    <source>
        <dbReference type="Proteomes" id="UP001168821"/>
    </source>
</evidence>
<dbReference type="AlphaFoldDB" id="A0AA38HL05"/>
<name>A0AA38HL05_9CUCU</name>
<dbReference type="InterPro" id="IPR009080">
    <property type="entry name" value="tRNAsynth_Ia_anticodon-bd"/>
</dbReference>
<protein>
    <recommendedName>
        <fullName evidence="6">Methionyl/Valyl/Leucyl/Isoleucyl-tRNA synthetase anticodon-binding domain-containing protein</fullName>
    </recommendedName>
</protein>
<dbReference type="GO" id="GO:0005829">
    <property type="term" value="C:cytosol"/>
    <property type="evidence" value="ECO:0007669"/>
    <property type="project" value="TreeGrafter"/>
</dbReference>
<evidence type="ECO:0000256" key="2">
    <source>
        <dbReference type="ARBA" id="ARBA00022741"/>
    </source>
</evidence>
<dbReference type="SUPFAM" id="SSF47323">
    <property type="entry name" value="Anticodon-binding domain of a subclass of class I aminoacyl-tRNA synthetases"/>
    <property type="match status" value="1"/>
</dbReference>
<dbReference type="PANTHER" id="PTHR42765">
    <property type="entry name" value="SOLEUCYL-TRNA SYNTHETASE"/>
    <property type="match status" value="1"/>
</dbReference>
<dbReference type="InterPro" id="IPR050081">
    <property type="entry name" value="Ile-tRNA_ligase"/>
</dbReference>
<keyword evidence="3" id="KW-0067">ATP-binding</keyword>
<reference evidence="7" key="1">
    <citation type="journal article" date="2023" name="G3 (Bethesda)">
        <title>Whole genome assemblies of Zophobas morio and Tenebrio molitor.</title>
        <authorList>
            <person name="Kaur S."/>
            <person name="Stinson S.A."/>
            <person name="diCenzo G.C."/>
        </authorList>
    </citation>
    <scope>NUCLEOTIDE SEQUENCE</scope>
    <source>
        <strain evidence="7">QUZm001</strain>
    </source>
</reference>
<feature type="domain" description="Methionyl/Valyl/Leucyl/Isoleucyl-tRNA synthetase anticodon-binding" evidence="6">
    <location>
        <begin position="1"/>
        <end position="76"/>
    </location>
</feature>
<gene>
    <name evidence="7" type="ORF">Zmor_027123</name>
</gene>
<dbReference type="Gene3D" id="1.10.730.20">
    <property type="match status" value="1"/>
</dbReference>
<dbReference type="GO" id="GO:0006428">
    <property type="term" value="P:isoleucyl-tRNA aminoacylation"/>
    <property type="evidence" value="ECO:0007669"/>
    <property type="project" value="TreeGrafter"/>
</dbReference>
<dbReference type="PANTHER" id="PTHR42765:SF1">
    <property type="entry name" value="ISOLEUCINE--TRNA LIGASE, MITOCHONDRIAL"/>
    <property type="match status" value="1"/>
</dbReference>
<evidence type="ECO:0000256" key="5">
    <source>
        <dbReference type="ARBA" id="ARBA00023146"/>
    </source>
</evidence>
<dbReference type="EMBL" id="JALNTZ010000880">
    <property type="protein sequence ID" value="KAJ3630048.1"/>
    <property type="molecule type" value="Genomic_DNA"/>
</dbReference>
<dbReference type="Pfam" id="PF08264">
    <property type="entry name" value="Anticodon_1"/>
    <property type="match status" value="1"/>
</dbReference>
<organism evidence="7 8">
    <name type="scientific">Zophobas morio</name>
    <dbReference type="NCBI Taxonomy" id="2755281"/>
    <lineage>
        <taxon>Eukaryota</taxon>
        <taxon>Metazoa</taxon>
        <taxon>Ecdysozoa</taxon>
        <taxon>Arthropoda</taxon>
        <taxon>Hexapoda</taxon>
        <taxon>Insecta</taxon>
        <taxon>Pterygota</taxon>
        <taxon>Neoptera</taxon>
        <taxon>Endopterygota</taxon>
        <taxon>Coleoptera</taxon>
        <taxon>Polyphaga</taxon>
        <taxon>Cucujiformia</taxon>
        <taxon>Tenebrionidae</taxon>
        <taxon>Zophobas</taxon>
    </lineage>
</organism>
<keyword evidence="5" id="KW-0030">Aminoacyl-tRNA synthetase</keyword>
<dbReference type="GO" id="GO:0004822">
    <property type="term" value="F:isoleucine-tRNA ligase activity"/>
    <property type="evidence" value="ECO:0007669"/>
    <property type="project" value="TreeGrafter"/>
</dbReference>
<dbReference type="InterPro" id="IPR013155">
    <property type="entry name" value="M/V/L/I-tRNA-synth_anticd-bd"/>
</dbReference>
<keyword evidence="2" id="KW-0547">Nucleotide-binding</keyword>
<accession>A0AA38HL05</accession>
<evidence type="ECO:0000256" key="4">
    <source>
        <dbReference type="ARBA" id="ARBA00022917"/>
    </source>
</evidence>
<evidence type="ECO:0000259" key="6">
    <source>
        <dbReference type="Pfam" id="PF08264"/>
    </source>
</evidence>
<dbReference type="Proteomes" id="UP001168821">
    <property type="component" value="Unassembled WGS sequence"/>
</dbReference>
<keyword evidence="8" id="KW-1185">Reference proteome</keyword>
<comment type="caution">
    <text evidence="7">The sequence shown here is derived from an EMBL/GenBank/DDBJ whole genome shotgun (WGS) entry which is preliminary data.</text>
</comment>
<evidence type="ECO:0000256" key="3">
    <source>
        <dbReference type="ARBA" id="ARBA00022840"/>
    </source>
</evidence>
<evidence type="ECO:0000313" key="7">
    <source>
        <dbReference type="EMBL" id="KAJ3630048.1"/>
    </source>
</evidence>
<sequence length="132" mass="14992">MLRPILPHTVEEVYTFLNENDKAESIHLLDMRAQDFVATKEIQDKYNLVLKLRNDVNEALEQARNNKIIKKSFEAVVDLKLSAEATSLKDIADLTQILIVNSINFVETDQPYVGSISSVNITLKEGLKCERC</sequence>
<evidence type="ECO:0000256" key="1">
    <source>
        <dbReference type="ARBA" id="ARBA00022598"/>
    </source>
</evidence>
<keyword evidence="1" id="KW-0436">Ligase</keyword>